<name>A0A2H0R9R1_UNCKA</name>
<evidence type="ECO:0000313" key="2">
    <source>
        <dbReference type="EMBL" id="PIR43207.1"/>
    </source>
</evidence>
<keyword evidence="1" id="KW-0812">Transmembrane</keyword>
<comment type="caution">
    <text evidence="2">The sequence shown here is derived from an EMBL/GenBank/DDBJ whole genome shotgun (WGS) entry which is preliminary data.</text>
</comment>
<dbReference type="Proteomes" id="UP000230214">
    <property type="component" value="Unassembled WGS sequence"/>
</dbReference>
<feature type="transmembrane region" description="Helical" evidence="1">
    <location>
        <begin position="69"/>
        <end position="92"/>
    </location>
</feature>
<feature type="transmembrane region" description="Helical" evidence="1">
    <location>
        <begin position="98"/>
        <end position="115"/>
    </location>
</feature>
<feature type="transmembrane region" description="Helical" evidence="1">
    <location>
        <begin position="381"/>
        <end position="398"/>
    </location>
</feature>
<sequence length="557" mass="65970">MRVFIFIILITFLSLILNGYYLGIHDQAIYIPYLNKILDPSLYNHDSLINLQNNNTTFFWHLISPIVRVVDISTSFFVLYLFSLFLFFLSIYCISFELYKKHLVSITSVILLVVPRYTFGSVSTFDLYLTPRFFILPFLLFVLLFFIKKKYYLSFILLGLLANIHFISSFFIFVVLAIYFLLHIKNIKVRNISKYLFLYFITILPVLAWKFLYTSTTSIGLLKIDYNWFYFLKKTLPFYYDFLTPGEKMPFIFYGKLLGVFYIISILVMFLKNKKNVTSTFIYVWFFTIVCFVFAAILVNFYIPINALISFQLIRASKFLPIIFYLVLSNYLYSEFIINIPKRKTLKYLLYVLMLSVFWFMPFNTSFILFFLIYIVSPRNFFPRYVLVILMVLVIIQFKTYAPMREISLINVHMKGYKDPVQKVQDWMSIYTPVDSTFIVPIYIGGFTESDFRIFSKRNIVLTNAQMGEVAFNVGYQNEITSTLNDLTKNSFSVFLKSKTYYSDFFEYSSIGYNSNTTTDFVKLGNKYNANYVITEKPKILNLPVVYENSRFYVYEL</sequence>
<gene>
    <name evidence="2" type="ORF">COV24_03890</name>
</gene>
<organism evidence="2 3">
    <name type="scientific">candidate division WWE3 bacterium CG10_big_fil_rev_8_21_14_0_10_32_10</name>
    <dbReference type="NCBI Taxonomy" id="1975090"/>
    <lineage>
        <taxon>Bacteria</taxon>
        <taxon>Katanobacteria</taxon>
    </lineage>
</organism>
<proteinExistence type="predicted"/>
<feature type="transmembrane region" description="Helical" evidence="1">
    <location>
        <begin position="194"/>
        <end position="213"/>
    </location>
</feature>
<evidence type="ECO:0000256" key="1">
    <source>
        <dbReference type="SAM" id="Phobius"/>
    </source>
</evidence>
<evidence type="ECO:0008006" key="4">
    <source>
        <dbReference type="Google" id="ProtNLM"/>
    </source>
</evidence>
<feature type="transmembrane region" description="Helical" evidence="1">
    <location>
        <begin position="153"/>
        <end position="182"/>
    </location>
</feature>
<feature type="transmembrane region" description="Helical" evidence="1">
    <location>
        <begin position="283"/>
        <end position="303"/>
    </location>
</feature>
<accession>A0A2H0R9R1</accession>
<feature type="transmembrane region" description="Helical" evidence="1">
    <location>
        <begin position="6"/>
        <end position="24"/>
    </location>
</feature>
<keyword evidence="1" id="KW-1133">Transmembrane helix</keyword>
<feature type="transmembrane region" description="Helical" evidence="1">
    <location>
        <begin position="251"/>
        <end position="271"/>
    </location>
</feature>
<dbReference type="EMBL" id="PCXU01000034">
    <property type="protein sequence ID" value="PIR43207.1"/>
    <property type="molecule type" value="Genomic_DNA"/>
</dbReference>
<feature type="transmembrane region" description="Helical" evidence="1">
    <location>
        <begin position="127"/>
        <end position="147"/>
    </location>
</feature>
<keyword evidence="1" id="KW-0472">Membrane</keyword>
<protein>
    <recommendedName>
        <fullName evidence="4">Glycosyltransferase RgtA/B/C/D-like domain-containing protein</fullName>
    </recommendedName>
</protein>
<dbReference type="AlphaFoldDB" id="A0A2H0R9R1"/>
<feature type="transmembrane region" description="Helical" evidence="1">
    <location>
        <begin position="348"/>
        <end position="375"/>
    </location>
</feature>
<evidence type="ECO:0000313" key="3">
    <source>
        <dbReference type="Proteomes" id="UP000230214"/>
    </source>
</evidence>
<reference evidence="2 3" key="1">
    <citation type="submission" date="2017-09" db="EMBL/GenBank/DDBJ databases">
        <title>Depth-based differentiation of microbial function through sediment-hosted aquifers and enrichment of novel symbionts in the deep terrestrial subsurface.</title>
        <authorList>
            <person name="Probst A.J."/>
            <person name="Ladd B."/>
            <person name="Jarett J.K."/>
            <person name="Geller-Mcgrath D.E."/>
            <person name="Sieber C.M."/>
            <person name="Emerson J.B."/>
            <person name="Anantharaman K."/>
            <person name="Thomas B.C."/>
            <person name="Malmstrom R."/>
            <person name="Stieglmeier M."/>
            <person name="Klingl A."/>
            <person name="Woyke T."/>
            <person name="Ryan C.M."/>
            <person name="Banfield J.F."/>
        </authorList>
    </citation>
    <scope>NUCLEOTIDE SEQUENCE [LARGE SCALE GENOMIC DNA]</scope>
    <source>
        <strain evidence="2">CG10_big_fil_rev_8_21_14_0_10_32_10</strain>
    </source>
</reference>